<feature type="compositionally biased region" description="Low complexity" evidence="1">
    <location>
        <begin position="112"/>
        <end position="148"/>
    </location>
</feature>
<reference evidence="2" key="2">
    <citation type="submission" date="2023-02" db="EMBL/GenBank/DDBJ databases">
        <authorList>
            <person name="Sun Q."/>
            <person name="Mori K."/>
        </authorList>
    </citation>
    <scope>NUCLEOTIDE SEQUENCE</scope>
    <source>
        <strain evidence="2">NBRC 112290</strain>
    </source>
</reference>
<feature type="compositionally biased region" description="Low complexity" evidence="1">
    <location>
        <begin position="191"/>
        <end position="212"/>
    </location>
</feature>
<organism evidence="2 3">
    <name type="scientific">Litorihabitans aurantiacus</name>
    <dbReference type="NCBI Taxonomy" id="1930061"/>
    <lineage>
        <taxon>Bacteria</taxon>
        <taxon>Bacillati</taxon>
        <taxon>Actinomycetota</taxon>
        <taxon>Actinomycetes</taxon>
        <taxon>Micrococcales</taxon>
        <taxon>Beutenbergiaceae</taxon>
        <taxon>Litorihabitans</taxon>
    </lineage>
</organism>
<evidence type="ECO:0000256" key="1">
    <source>
        <dbReference type="SAM" id="MobiDB-lite"/>
    </source>
</evidence>
<feature type="compositionally biased region" description="Pro residues" evidence="1">
    <location>
        <begin position="172"/>
        <end position="190"/>
    </location>
</feature>
<name>A0AA37XDV9_9MICO</name>
<feature type="region of interest" description="Disordered" evidence="1">
    <location>
        <begin position="1"/>
        <end position="48"/>
    </location>
</feature>
<dbReference type="Proteomes" id="UP001157161">
    <property type="component" value="Unassembled WGS sequence"/>
</dbReference>
<evidence type="ECO:0000313" key="2">
    <source>
        <dbReference type="EMBL" id="GMA31372.1"/>
    </source>
</evidence>
<evidence type="ECO:0000313" key="3">
    <source>
        <dbReference type="Proteomes" id="UP001157161"/>
    </source>
</evidence>
<feature type="region of interest" description="Disordered" evidence="1">
    <location>
        <begin position="75"/>
        <end position="215"/>
    </location>
</feature>
<sequence>MTEQTAADIDTSVAATEEQAPELEPEPGEDGPQEVTTAEEIPPAPETGLSLTEELVERDGVDEVAAEDVSTLEIPPAEESTVEVESVADTAPTVDETLTADQTPAPDEAPAEGDVVAAEDAAVVEEVAAPVEEAATAEDVPTADEAAASTDAVTREDAAPVEAAPVETATPAPRPTPRPTPRPGPRPAPRPGAGTTSARTTPAPAAVAAPTPADEKADIEAASAFGTVAEDGTVTVRDGEDERVVGQFAGGDQQEALGLYVRRYLDLKAQVALLETRLPTLSAKEATSTLTSLTEQLTEPAAVGDLPALRARLGVLGAQADELQAQARREREAARAQAVTDRTAIVEQVEAVAATDPARVQWRDATAKVTALLEEWKQAQRTGVRIDRPTEDALWKRFSHARTSFDKARRAHFSDLDRRNSDAKGVKEELVVQAEALADSTDWGPTGSRFRALMDSWRAAPRGRRKDDDALWARFKAAQDTFFGARTQMNAAIDAEFEGNLQVKLGLLERAEALLPITDLAAARRDIRPIQDAWDEAGKVPRAEMQRTEARLRAVEQAIRDAEQAEMRRTDPEMKARVEGATAQLLDSITALEADLEKARSAGNAKKIKDAEAALATRRQWLAAVQQSQD</sequence>
<feature type="compositionally biased region" description="Low complexity" evidence="1">
    <location>
        <begin position="160"/>
        <end position="171"/>
    </location>
</feature>
<dbReference type="EMBL" id="BSUM01000001">
    <property type="protein sequence ID" value="GMA31372.1"/>
    <property type="molecule type" value="Genomic_DNA"/>
</dbReference>
<comment type="caution">
    <text evidence="2">The sequence shown here is derived from an EMBL/GenBank/DDBJ whole genome shotgun (WGS) entry which is preliminary data.</text>
</comment>
<feature type="compositionally biased region" description="Acidic residues" evidence="1">
    <location>
        <begin position="19"/>
        <end position="32"/>
    </location>
</feature>
<evidence type="ECO:0008006" key="4">
    <source>
        <dbReference type="Google" id="ProtNLM"/>
    </source>
</evidence>
<proteinExistence type="predicted"/>
<accession>A0AA37XDV9</accession>
<dbReference type="Pfam" id="PF03993">
    <property type="entry name" value="DUF349"/>
    <property type="match status" value="3"/>
</dbReference>
<dbReference type="InterPro" id="IPR007139">
    <property type="entry name" value="DUF349"/>
</dbReference>
<keyword evidence="3" id="KW-1185">Reference proteome</keyword>
<reference evidence="2" key="1">
    <citation type="journal article" date="2014" name="Int. J. Syst. Evol. Microbiol.">
        <title>Complete genome sequence of Corynebacterium casei LMG S-19264T (=DSM 44701T), isolated from a smear-ripened cheese.</title>
        <authorList>
            <consortium name="US DOE Joint Genome Institute (JGI-PGF)"/>
            <person name="Walter F."/>
            <person name="Albersmeier A."/>
            <person name="Kalinowski J."/>
            <person name="Ruckert C."/>
        </authorList>
    </citation>
    <scope>NUCLEOTIDE SEQUENCE</scope>
    <source>
        <strain evidence="2">NBRC 112290</strain>
    </source>
</reference>
<gene>
    <name evidence="2" type="ORF">GCM10025875_13640</name>
</gene>
<protein>
    <recommendedName>
        <fullName evidence="4">DUF349 domain-containing protein</fullName>
    </recommendedName>
</protein>
<dbReference type="AlphaFoldDB" id="A0AA37XDV9"/>